<dbReference type="RefSeq" id="WP_131483628.1">
    <property type="nucleotide sequence ID" value="NZ_SJDL01000041.1"/>
</dbReference>
<dbReference type="Pfam" id="PF01209">
    <property type="entry name" value="Ubie_methyltran"/>
    <property type="match status" value="1"/>
</dbReference>
<dbReference type="GO" id="GO:0032259">
    <property type="term" value="P:methylation"/>
    <property type="evidence" value="ECO:0007669"/>
    <property type="project" value="UniProtKB-KW"/>
</dbReference>
<dbReference type="PANTHER" id="PTHR42912">
    <property type="entry name" value="METHYLTRANSFERASE"/>
    <property type="match status" value="1"/>
</dbReference>
<name>A0ABY1ZF76_9GAMM</name>
<dbReference type="CDD" id="cd02440">
    <property type="entry name" value="AdoMet_MTases"/>
    <property type="match status" value="1"/>
</dbReference>
<comment type="caution">
    <text evidence="1">The sequence shown here is derived from an EMBL/GenBank/DDBJ whole genome shotgun (WGS) entry which is preliminary data.</text>
</comment>
<reference evidence="1 2" key="1">
    <citation type="submission" date="2019-02" db="EMBL/GenBank/DDBJ databases">
        <title>Marinobacter halodurans sp. nov., a marine bacterium isolated from sea tidal flat.</title>
        <authorList>
            <person name="Yoo Y."/>
            <person name="Lee D.W."/>
            <person name="Kim B.S."/>
            <person name="Kim J.-J."/>
        </authorList>
    </citation>
    <scope>NUCLEOTIDE SEQUENCE [LARGE SCALE GENOMIC DNA]</scope>
    <source>
        <strain evidence="1 2">YJ-S3-2</strain>
    </source>
</reference>
<dbReference type="Gene3D" id="3.40.50.150">
    <property type="entry name" value="Vaccinia Virus protein VP39"/>
    <property type="match status" value="1"/>
</dbReference>
<evidence type="ECO:0000313" key="2">
    <source>
        <dbReference type="Proteomes" id="UP000313645"/>
    </source>
</evidence>
<accession>A0ABY1ZF76</accession>
<dbReference type="InterPro" id="IPR050508">
    <property type="entry name" value="Methyltransf_Superfamily"/>
</dbReference>
<dbReference type="EMBL" id="SJDL01000041">
    <property type="protein sequence ID" value="TBW49386.1"/>
    <property type="molecule type" value="Genomic_DNA"/>
</dbReference>
<protein>
    <submittedName>
        <fullName evidence="1">Methyltransferase domain-containing protein</fullName>
    </submittedName>
</protein>
<dbReference type="SUPFAM" id="SSF53335">
    <property type="entry name" value="S-adenosyl-L-methionine-dependent methyltransferases"/>
    <property type="match status" value="1"/>
</dbReference>
<keyword evidence="2" id="KW-1185">Reference proteome</keyword>
<keyword evidence="1" id="KW-0808">Transferase</keyword>
<gene>
    <name evidence="1" type="ORF">EZI54_19880</name>
</gene>
<organism evidence="1 2">
    <name type="scientific">Marinobacter halodurans</name>
    <dbReference type="NCBI Taxonomy" id="2528979"/>
    <lineage>
        <taxon>Bacteria</taxon>
        <taxon>Pseudomonadati</taxon>
        <taxon>Pseudomonadota</taxon>
        <taxon>Gammaproteobacteria</taxon>
        <taxon>Pseudomonadales</taxon>
        <taxon>Marinobacteraceae</taxon>
        <taxon>Marinobacter</taxon>
    </lineage>
</organism>
<evidence type="ECO:0000313" key="1">
    <source>
        <dbReference type="EMBL" id="TBW49386.1"/>
    </source>
</evidence>
<dbReference type="Proteomes" id="UP000313645">
    <property type="component" value="Unassembled WGS sequence"/>
</dbReference>
<keyword evidence="1" id="KW-0489">Methyltransferase</keyword>
<sequence>MQLEEISDHYDKASRYYDALTGFIFQRLLGIEKRYRQRSVSLLGSIDGAHVLDIGCGTGRNFPYLVSALGEAGSLVGVEPSFGMLAKARDRARRNGWSQVVLTPGDAARLRGIEPPFDAVISTWCLGIVYDLQAALERAVAVLRPGGRLVILDFQGSRPERGLLRYLYPVYSRLLQVTGIDTAEDLDHDRLKAKWTRGRAFLESRLDDYHQEEYLGGLGILISGTKPYPG</sequence>
<dbReference type="GO" id="GO:0008168">
    <property type="term" value="F:methyltransferase activity"/>
    <property type="evidence" value="ECO:0007669"/>
    <property type="project" value="UniProtKB-KW"/>
</dbReference>
<dbReference type="PANTHER" id="PTHR42912:SF93">
    <property type="entry name" value="N6-ADENOSINE-METHYLTRANSFERASE TMT1A"/>
    <property type="match status" value="1"/>
</dbReference>
<dbReference type="InterPro" id="IPR029063">
    <property type="entry name" value="SAM-dependent_MTases_sf"/>
</dbReference>
<proteinExistence type="predicted"/>